<dbReference type="InterPro" id="IPR029052">
    <property type="entry name" value="Metallo-depent_PP-like"/>
</dbReference>
<dbReference type="GO" id="GO:0009166">
    <property type="term" value="P:nucleotide catabolic process"/>
    <property type="evidence" value="ECO:0007669"/>
    <property type="project" value="InterPro"/>
</dbReference>
<feature type="region of interest" description="Disordered" evidence="1">
    <location>
        <begin position="299"/>
        <end position="322"/>
    </location>
</feature>
<dbReference type="PANTHER" id="PTHR11575">
    <property type="entry name" value="5'-NUCLEOTIDASE-RELATED"/>
    <property type="match status" value="1"/>
</dbReference>
<proteinExistence type="predicted"/>
<dbReference type="GO" id="GO:0016787">
    <property type="term" value="F:hydrolase activity"/>
    <property type="evidence" value="ECO:0007669"/>
    <property type="project" value="InterPro"/>
</dbReference>
<dbReference type="STRING" id="1267564.SAMN05192561_104121"/>
<sequence length="541" mass="57928">MEQYPRIGLAADECRGIHSPSSVGFLIFVRGSFIPISGSDPLAIHVDKPVISCRSRHPASIPFIRSPTYDRYPMPRLLHHSDVENVFDTPARAAALAGRLRSLDGPDAAVVGTGDTVAPGVCSLVARGRQAIDFYAAAGTCLETFGNHEFDYGPDVLREIVADAGPTFVSANVRDEDGDPFGHAEGVVPYTVRTIDGERVGFVGVTDPATDSLNPHATDLTFDDPVTAVRTAVAEMDDQEAPDHVVVLSHLGGRDEKLARSTPVDAILGGHVHDRQVDVVDGTLLVRPGVNGRAVAEVEFSGSGSGSGPPTARLHERDGADPVSELRTALTDRLERANLSDVVATVTEPIHRDDAVVHGGECRVGNFVADAFRWAVDADVGLSNAGGIRSGDPIVGSVTKAVCIGLVPFEEPVVRAAVTGAELRSILREMAAPDVDFGADDWWHGHVSNARIVWDADAERLREATVGGEPIDRDAAYTIATSEYLLHSDHEFPTLEERHRVDEGGIQYEELYRYAAEHGIDPAVEGRIRIVSEADPARPNS</sequence>
<dbReference type="AlphaFoldDB" id="A0A1H6IVZ2"/>
<keyword evidence="4" id="KW-1185">Reference proteome</keyword>
<dbReference type="Pfam" id="PF02872">
    <property type="entry name" value="5_nucleotid_C"/>
    <property type="match status" value="1"/>
</dbReference>
<gene>
    <name evidence="3" type="ORF">SAMN05192561_104121</name>
</gene>
<name>A0A1H6IVZ2_9EURY</name>
<dbReference type="Gene3D" id="3.60.21.10">
    <property type="match status" value="1"/>
</dbReference>
<evidence type="ECO:0000313" key="3">
    <source>
        <dbReference type="EMBL" id="SEH52317.1"/>
    </source>
</evidence>
<dbReference type="Gene3D" id="3.90.780.10">
    <property type="entry name" value="5'-Nucleotidase, C-terminal domain"/>
    <property type="match status" value="1"/>
</dbReference>
<dbReference type="EMBL" id="FNWU01000004">
    <property type="protein sequence ID" value="SEH52317.1"/>
    <property type="molecule type" value="Genomic_DNA"/>
</dbReference>
<dbReference type="InterPro" id="IPR008334">
    <property type="entry name" value="5'-Nucleotdase_C"/>
</dbReference>
<evidence type="ECO:0000256" key="1">
    <source>
        <dbReference type="SAM" id="MobiDB-lite"/>
    </source>
</evidence>
<dbReference type="CDD" id="cd00845">
    <property type="entry name" value="MPP_UshA_N_like"/>
    <property type="match status" value="1"/>
</dbReference>
<dbReference type="SUPFAM" id="SSF55816">
    <property type="entry name" value="5'-nucleotidase (syn. UDP-sugar hydrolase), C-terminal domain"/>
    <property type="match status" value="1"/>
</dbReference>
<dbReference type="InterPro" id="IPR036907">
    <property type="entry name" value="5'-Nucleotdase_C_sf"/>
</dbReference>
<evidence type="ECO:0000259" key="2">
    <source>
        <dbReference type="Pfam" id="PF02872"/>
    </source>
</evidence>
<evidence type="ECO:0000313" key="4">
    <source>
        <dbReference type="Proteomes" id="UP000199215"/>
    </source>
</evidence>
<dbReference type="PANTHER" id="PTHR11575:SF24">
    <property type="entry name" value="5'-NUCLEOTIDASE"/>
    <property type="match status" value="1"/>
</dbReference>
<protein>
    <submittedName>
        <fullName evidence="3">UDP-sugar diphosphatase</fullName>
    </submittedName>
</protein>
<accession>A0A1H6IVZ2</accession>
<feature type="domain" description="5'-Nucleotidase C-terminal" evidence="2">
    <location>
        <begin position="342"/>
        <end position="496"/>
    </location>
</feature>
<dbReference type="PRINTS" id="PR01607">
    <property type="entry name" value="APYRASEFAMLY"/>
</dbReference>
<organism evidence="3 4">
    <name type="scientific">Halopenitus malekzadehii</name>
    <dbReference type="NCBI Taxonomy" id="1267564"/>
    <lineage>
        <taxon>Archaea</taxon>
        <taxon>Methanobacteriati</taxon>
        <taxon>Methanobacteriota</taxon>
        <taxon>Stenosarchaea group</taxon>
        <taxon>Halobacteria</taxon>
        <taxon>Halobacteriales</taxon>
        <taxon>Haloferacaceae</taxon>
        <taxon>Halopenitus</taxon>
    </lineage>
</organism>
<reference evidence="3 4" key="1">
    <citation type="submission" date="2016-10" db="EMBL/GenBank/DDBJ databases">
        <authorList>
            <person name="de Groot N.N."/>
        </authorList>
    </citation>
    <scope>NUCLEOTIDE SEQUENCE [LARGE SCALE GENOMIC DNA]</scope>
    <source>
        <strain evidence="3 4">IBRC-M10418</strain>
    </source>
</reference>
<dbReference type="SUPFAM" id="SSF56300">
    <property type="entry name" value="Metallo-dependent phosphatases"/>
    <property type="match status" value="1"/>
</dbReference>
<dbReference type="Proteomes" id="UP000199215">
    <property type="component" value="Unassembled WGS sequence"/>
</dbReference>
<dbReference type="InterPro" id="IPR006179">
    <property type="entry name" value="5_nucleotidase/apyrase"/>
</dbReference>